<sequence>MPVYVTFHDSNSARGANGSPLALLGRRLLARDDITVAAEAAASSAAAPCDCLVSISATEDCAVEIGEEDAASATDSEIFLQGRHDVRVIREGEFVSAIGLGA</sequence>
<keyword evidence="2" id="KW-1185">Reference proteome</keyword>
<reference evidence="2" key="1">
    <citation type="submission" date="2017-02" db="EMBL/GenBank/DDBJ databases">
        <authorList>
            <person name="Varghese N."/>
            <person name="Submissions S."/>
        </authorList>
    </citation>
    <scope>NUCLEOTIDE SEQUENCE [LARGE SCALE GENOMIC DNA]</scope>
    <source>
        <strain evidence="2">R11H</strain>
    </source>
</reference>
<protein>
    <submittedName>
        <fullName evidence="1">Uncharacterized protein</fullName>
    </submittedName>
</protein>
<name>A0A1T5ACA9_9SPHN</name>
<accession>A0A1T5ACA9</accession>
<dbReference type="Proteomes" id="UP000190044">
    <property type="component" value="Unassembled WGS sequence"/>
</dbReference>
<evidence type="ECO:0000313" key="2">
    <source>
        <dbReference type="Proteomes" id="UP000190044"/>
    </source>
</evidence>
<proteinExistence type="predicted"/>
<organism evidence="1 2">
    <name type="scientific">Sphingopyxis flava</name>
    <dbReference type="NCBI Taxonomy" id="1507287"/>
    <lineage>
        <taxon>Bacteria</taxon>
        <taxon>Pseudomonadati</taxon>
        <taxon>Pseudomonadota</taxon>
        <taxon>Alphaproteobacteria</taxon>
        <taxon>Sphingomonadales</taxon>
        <taxon>Sphingomonadaceae</taxon>
        <taxon>Sphingopyxis</taxon>
    </lineage>
</organism>
<dbReference type="EMBL" id="FUYP01000003">
    <property type="protein sequence ID" value="SKB32323.1"/>
    <property type="molecule type" value="Genomic_DNA"/>
</dbReference>
<dbReference type="AlphaFoldDB" id="A0A1T5ACA9"/>
<gene>
    <name evidence="1" type="ORF">SAMN06295937_100367</name>
</gene>
<dbReference type="RefSeq" id="WP_079637261.1">
    <property type="nucleotide sequence ID" value="NZ_FUYP01000003.1"/>
</dbReference>
<evidence type="ECO:0000313" key="1">
    <source>
        <dbReference type="EMBL" id="SKB32323.1"/>
    </source>
</evidence>